<feature type="domain" description="Nucleotidyl transferase" evidence="6">
    <location>
        <begin position="11"/>
        <end position="275"/>
    </location>
</feature>
<dbReference type="EC" id="2.7.7.27" evidence="7"/>
<dbReference type="EMBL" id="UOGE01000086">
    <property type="protein sequence ID" value="VAX23559.1"/>
    <property type="molecule type" value="Genomic_DNA"/>
</dbReference>
<dbReference type="Gene3D" id="2.160.10.10">
    <property type="entry name" value="Hexapeptide repeat proteins"/>
    <property type="match status" value="1"/>
</dbReference>
<dbReference type="GO" id="GO:0005524">
    <property type="term" value="F:ATP binding"/>
    <property type="evidence" value="ECO:0007669"/>
    <property type="project" value="UniProtKB-KW"/>
</dbReference>
<dbReference type="AlphaFoldDB" id="A0A3B1C029"/>
<evidence type="ECO:0000259" key="6">
    <source>
        <dbReference type="Pfam" id="PF00483"/>
    </source>
</evidence>
<proteinExistence type="inferred from homology"/>
<dbReference type="GO" id="GO:0005978">
    <property type="term" value="P:glycogen biosynthetic process"/>
    <property type="evidence" value="ECO:0007669"/>
    <property type="project" value="InterPro"/>
</dbReference>
<dbReference type="NCBIfam" id="NF002772">
    <property type="entry name" value="PRK02862.1"/>
    <property type="match status" value="1"/>
</dbReference>
<dbReference type="CDD" id="cd02508">
    <property type="entry name" value="ADP_Glucose_PP"/>
    <property type="match status" value="1"/>
</dbReference>
<dbReference type="PROSITE" id="PS00809">
    <property type="entry name" value="ADP_GLC_PYROPHOSPH_2"/>
    <property type="match status" value="1"/>
</dbReference>
<evidence type="ECO:0000256" key="3">
    <source>
        <dbReference type="ARBA" id="ARBA00022695"/>
    </source>
</evidence>
<dbReference type="InterPro" id="IPR029044">
    <property type="entry name" value="Nucleotide-diphossugar_trans"/>
</dbReference>
<dbReference type="InterPro" id="IPR005835">
    <property type="entry name" value="NTP_transferase_dom"/>
</dbReference>
<dbReference type="InterPro" id="IPR011831">
    <property type="entry name" value="ADP-Glc_PPase"/>
</dbReference>
<keyword evidence="3 7" id="KW-0548">Nucleotidyltransferase</keyword>
<evidence type="ECO:0000256" key="4">
    <source>
        <dbReference type="ARBA" id="ARBA00022741"/>
    </source>
</evidence>
<dbReference type="Gene3D" id="3.90.550.10">
    <property type="entry name" value="Spore Coat Polysaccharide Biosynthesis Protein SpsA, Chain A"/>
    <property type="match status" value="1"/>
</dbReference>
<dbReference type="SUPFAM" id="SSF53448">
    <property type="entry name" value="Nucleotide-diphospho-sugar transferases"/>
    <property type="match status" value="1"/>
</dbReference>
<comment type="similarity">
    <text evidence="1">Belongs to the bacterial/plant glucose-1-phosphate adenylyltransferase family.</text>
</comment>
<dbReference type="PANTHER" id="PTHR43523:SF12">
    <property type="entry name" value="GLUCOSE-1-PHOSPHATE ADENYLYLTRANSFERASE LARGE SUBUNIT 1, CHLOROPLASTIC-RELATED"/>
    <property type="match status" value="1"/>
</dbReference>
<dbReference type="Pfam" id="PF25247">
    <property type="entry name" value="LbH_GLGC"/>
    <property type="match status" value="1"/>
</dbReference>
<keyword evidence="5" id="KW-0067">ATP-binding</keyword>
<evidence type="ECO:0000313" key="7">
    <source>
        <dbReference type="EMBL" id="VAX23559.1"/>
    </source>
</evidence>
<evidence type="ECO:0000256" key="2">
    <source>
        <dbReference type="ARBA" id="ARBA00022679"/>
    </source>
</evidence>
<gene>
    <name evidence="7" type="ORF">MNBD_NITROSPINAE02-1841</name>
</gene>
<protein>
    <submittedName>
        <fullName evidence="7">Glucose-1-phosphate adenylyltransferase</fullName>
        <ecNumber evidence="7">2.7.7.27</ecNumber>
    </submittedName>
</protein>
<evidence type="ECO:0000256" key="5">
    <source>
        <dbReference type="ARBA" id="ARBA00022840"/>
    </source>
</evidence>
<keyword evidence="2 7" id="KW-0808">Transferase</keyword>
<name>A0A3B1C029_9ZZZZ</name>
<dbReference type="Pfam" id="PF00483">
    <property type="entry name" value="NTP_transferase"/>
    <property type="match status" value="1"/>
</dbReference>
<evidence type="ECO:0000256" key="1">
    <source>
        <dbReference type="ARBA" id="ARBA00010443"/>
    </source>
</evidence>
<dbReference type="PROSITE" id="PS00810">
    <property type="entry name" value="ADP_GLC_PYROPHOSPH_3"/>
    <property type="match status" value="1"/>
</dbReference>
<organism evidence="7">
    <name type="scientific">hydrothermal vent metagenome</name>
    <dbReference type="NCBI Taxonomy" id="652676"/>
    <lineage>
        <taxon>unclassified sequences</taxon>
        <taxon>metagenomes</taxon>
        <taxon>ecological metagenomes</taxon>
    </lineage>
</organism>
<dbReference type="InterPro" id="IPR011004">
    <property type="entry name" value="Trimer_LpxA-like_sf"/>
</dbReference>
<reference evidence="7" key="1">
    <citation type="submission" date="2018-06" db="EMBL/GenBank/DDBJ databases">
        <authorList>
            <person name="Zhirakovskaya E."/>
        </authorList>
    </citation>
    <scope>NUCLEOTIDE SEQUENCE</scope>
</reference>
<sequence length="428" mass="47165">MTKPIASDTLAIVLGGGQGTRLFPLTKDRCKPAAPLGGKYRLIDVPISNCINSGLRKILILTQFMSASLNQHVSRAYNMDVFSDGFVSVLAATQTGADTSWFQGTADAVRKCLMHSNINNYKRVVILSGDQLYKMNYRDVLFAHDKNEADITVCVLPVEEKKVAGFGVMKINDAGRIVEFYEKPKDPAVIDDFRVSDEFAREWGLEGTGKHWLASMGIYVFETPALVDILKDENKVDFGKDVIPSSLSKYKTMSHLFNGYWEDIGTIKSFFEANIMLGSKNPPFNFYGGASEKIFTKQRFLTASRFIGACISESVISDGCFFDEDSSIVKSVIGIRSTIGKNVQVEEAIIMGADYYERPPSQRHLPPVGVGDSAIVKRAILDKNVCIGAGARIVNERGVEEEDGDCYHIRNGIVVIPKNAIVEAGRVI</sequence>
<dbReference type="GO" id="GO:0008878">
    <property type="term" value="F:glucose-1-phosphate adenylyltransferase activity"/>
    <property type="evidence" value="ECO:0007669"/>
    <property type="project" value="UniProtKB-EC"/>
</dbReference>
<dbReference type="InterPro" id="IPR005836">
    <property type="entry name" value="ADP_Glu_pyroP_CS"/>
</dbReference>
<keyword evidence="4" id="KW-0547">Nucleotide-binding</keyword>
<dbReference type="PANTHER" id="PTHR43523">
    <property type="entry name" value="GLUCOSE-1-PHOSPHATE ADENYLYLTRANSFERASE-RELATED"/>
    <property type="match status" value="1"/>
</dbReference>
<dbReference type="SUPFAM" id="SSF51161">
    <property type="entry name" value="Trimeric LpxA-like enzymes"/>
    <property type="match status" value="1"/>
</dbReference>
<accession>A0A3B1C029</accession>
<dbReference type="CDD" id="cd04651">
    <property type="entry name" value="LbH_G1P_AT_C"/>
    <property type="match status" value="1"/>
</dbReference>